<keyword evidence="1" id="KW-0472">Membrane</keyword>
<accession>F4QRC8</accession>
<feature type="signal peptide" evidence="1">
    <location>
        <begin position="1"/>
        <end position="28"/>
    </location>
</feature>
<dbReference type="InterPro" id="IPR007543">
    <property type="entry name" value="LptD_C"/>
</dbReference>
<dbReference type="EMBL" id="GL883079">
    <property type="protein sequence ID" value="EGF90765.1"/>
    <property type="molecule type" value="Genomic_DNA"/>
</dbReference>
<organism evidence="4 5">
    <name type="scientific">Asticcacaulis biprosthecium C19</name>
    <dbReference type="NCBI Taxonomy" id="715226"/>
    <lineage>
        <taxon>Bacteria</taxon>
        <taxon>Pseudomonadati</taxon>
        <taxon>Pseudomonadota</taxon>
        <taxon>Alphaproteobacteria</taxon>
        <taxon>Caulobacterales</taxon>
        <taxon>Caulobacteraceae</taxon>
        <taxon>Asticcacaulis</taxon>
    </lineage>
</organism>
<dbReference type="HOGENOM" id="CLU_009039_3_0_5"/>
<dbReference type="GO" id="GO:0015920">
    <property type="term" value="P:lipopolysaccharide transport"/>
    <property type="evidence" value="ECO:0007669"/>
    <property type="project" value="InterPro"/>
</dbReference>
<feature type="region of interest" description="Disordered" evidence="2">
    <location>
        <begin position="66"/>
        <end position="87"/>
    </location>
</feature>
<dbReference type="PANTHER" id="PTHR30189:SF1">
    <property type="entry name" value="LPS-ASSEMBLY PROTEIN LPTD"/>
    <property type="match status" value="1"/>
</dbReference>
<name>F4QRC8_9CAUL</name>
<dbReference type="GO" id="GO:0009279">
    <property type="term" value="C:cell outer membrane"/>
    <property type="evidence" value="ECO:0007669"/>
    <property type="project" value="UniProtKB-SubCell"/>
</dbReference>
<keyword evidence="5" id="KW-1185">Reference proteome</keyword>
<evidence type="ECO:0000256" key="1">
    <source>
        <dbReference type="HAMAP-Rule" id="MF_01411"/>
    </source>
</evidence>
<evidence type="ECO:0000313" key="4">
    <source>
        <dbReference type="EMBL" id="EGF90765.1"/>
    </source>
</evidence>
<dbReference type="OrthoDB" id="9760225at2"/>
<feature type="domain" description="LptD C-terminal" evidence="3">
    <location>
        <begin position="402"/>
        <end position="794"/>
    </location>
</feature>
<evidence type="ECO:0000313" key="5">
    <source>
        <dbReference type="Proteomes" id="UP000006512"/>
    </source>
</evidence>
<dbReference type="AlphaFoldDB" id="F4QRC8"/>
<dbReference type="Proteomes" id="UP000006512">
    <property type="component" value="Unassembled WGS sequence"/>
</dbReference>
<dbReference type="InterPro" id="IPR050218">
    <property type="entry name" value="LptD"/>
</dbReference>
<dbReference type="eggNOG" id="COG1452">
    <property type="taxonomic scope" value="Bacteria"/>
</dbReference>
<keyword evidence="1" id="KW-0732">Signal</keyword>
<protein>
    <recommendedName>
        <fullName evidence="1">LPS-assembly protein LptD</fullName>
    </recommendedName>
</protein>
<dbReference type="InterPro" id="IPR020889">
    <property type="entry name" value="LipoPS_assembly_LptD"/>
</dbReference>
<reference evidence="5" key="1">
    <citation type="submission" date="2011-03" db="EMBL/GenBank/DDBJ databases">
        <title>Draft genome sequence of Brevundimonas diminuta.</title>
        <authorList>
            <person name="Brown P.J.B."/>
            <person name="Buechlein A."/>
            <person name="Hemmerich C."/>
            <person name="Brun Y.V."/>
        </authorList>
    </citation>
    <scope>NUCLEOTIDE SEQUENCE [LARGE SCALE GENOMIC DNA]</scope>
    <source>
        <strain evidence="5">C19</strain>
    </source>
</reference>
<gene>
    <name evidence="1" type="primary">lptD</name>
    <name evidence="4" type="ORF">ABI_37980</name>
</gene>
<dbReference type="GO" id="GO:0043165">
    <property type="term" value="P:Gram-negative-bacterium-type cell outer membrane assembly"/>
    <property type="evidence" value="ECO:0007669"/>
    <property type="project" value="UniProtKB-UniRule"/>
</dbReference>
<proteinExistence type="inferred from homology"/>
<dbReference type="GO" id="GO:1990351">
    <property type="term" value="C:transporter complex"/>
    <property type="evidence" value="ECO:0007669"/>
    <property type="project" value="TreeGrafter"/>
</dbReference>
<comment type="subunit">
    <text evidence="1">Component of the lipopolysaccharide transport and assembly complex.</text>
</comment>
<evidence type="ECO:0000256" key="2">
    <source>
        <dbReference type="SAM" id="MobiDB-lite"/>
    </source>
</evidence>
<comment type="subcellular location">
    <subcellularLocation>
        <location evidence="1">Cell outer membrane</location>
    </subcellularLocation>
</comment>
<sequence length="867" mass="96718" precursor="true">MMKRNSIKLGVGLMSLMAIGGGASQARAASDATAAAGTTTLTQLSFEMAMAQLAGAKLAETQAADAAAVPADTQPAPRPTATLGKDTVGPDGLIEGAAYIEADQIAQTEDELIIAYGRVEMRHKGKIIRADTVSYNPNSGVTIASGNTQTINADGSIQFADYISYDDEMQSGISENFASLGKDEQKVFARKVESIDPDTNRLTDVIYTPCQLCVEKGETQEPSWSIQASEITQRRDKKMVYYKNAMFKLQGVPVFYTPYMWTPDPELERASGLLPPKIGANRKRGFSYEQPYLWSISPYQHLIISPQLNASVAPLLNLDYQRNFYSGVLHARFGFTNESYFDNEANRIGSEDIREYVLADGRFKINEDWRWSFTAEHVKDDVDENIVIDAQGNTIGRGRSYANFFERYDIDDAFNRNDRYGELTVDSRQLINQVNVTRQTSNAYLSLNMVSFQNLQFSGDSLVDQPFAVNSEIYPTIAPMLEASWSPRHRLLGGQLTLSLNAIGLKHKDYPGDTVAPAAADGTSGFDTARVSVGASYHGDMTTRSGIKWGPFLEARHDSYKLSNLDSSGLEGDFSRGLATAGFNVSYPLIKRYDKVTAIVEPLAQLAISPDFENDPLLPREDSQAFEFDATNLFAINKSPGFDVYESGARLNLGFKTRLVFDSGLKVEGLIGRTLRDKAETQFLKTRTVQGVNYTYDLYGLGNKNSDWIVNTSFDTSNGLYGYSRLRIDSEETKLSQGEVGLSVVRPNTRATLRYVFNDLLLDPTKVENGKLQRFGDNYRNMQLYARHFITPNWGVSARLDRDLVREEWRRSTVSVIYRNDCIWYELIYQRNDTRAYQLRGKPSSAILFRLNLSTFGSSGAEFNDVR</sequence>
<comment type="function">
    <text evidence="1">Involved in the assembly of lipopolysaccharide (LPS) at the surface of the outer membrane.</text>
</comment>
<dbReference type="HAMAP" id="MF_01411">
    <property type="entry name" value="LPS_assembly_LptD"/>
    <property type="match status" value="1"/>
</dbReference>
<feature type="compositionally biased region" description="Low complexity" evidence="2">
    <location>
        <begin position="66"/>
        <end position="75"/>
    </location>
</feature>
<dbReference type="STRING" id="715226.ABI_37980"/>
<dbReference type="Pfam" id="PF04453">
    <property type="entry name" value="LptD"/>
    <property type="match status" value="1"/>
</dbReference>
<comment type="similarity">
    <text evidence="1">Belongs to the LptD family.</text>
</comment>
<feature type="chain" id="PRO_5009011900" description="LPS-assembly protein LptD" evidence="1">
    <location>
        <begin position="29"/>
        <end position="867"/>
    </location>
</feature>
<comment type="caution">
    <text evidence="1">Lacks conserved residue(s) required for the propagation of feature annotation.</text>
</comment>
<evidence type="ECO:0000259" key="3">
    <source>
        <dbReference type="Pfam" id="PF04453"/>
    </source>
</evidence>
<keyword evidence="1" id="KW-0998">Cell outer membrane</keyword>
<dbReference type="PANTHER" id="PTHR30189">
    <property type="entry name" value="LPS-ASSEMBLY PROTEIN"/>
    <property type="match status" value="1"/>
</dbReference>